<dbReference type="STRING" id="1036612.A0A1L9TXL2"/>
<proteinExistence type="predicted"/>
<reference evidence="3" key="1">
    <citation type="journal article" date="2017" name="Genome Biol.">
        <title>Comparative genomics reveals high biological diversity and specific adaptations in the industrially and medically important fungal genus Aspergillus.</title>
        <authorList>
            <person name="de Vries R.P."/>
            <person name="Riley R."/>
            <person name="Wiebenga A."/>
            <person name="Aguilar-Osorio G."/>
            <person name="Amillis S."/>
            <person name="Uchima C.A."/>
            <person name="Anderluh G."/>
            <person name="Asadollahi M."/>
            <person name="Askin M."/>
            <person name="Barry K."/>
            <person name="Battaglia E."/>
            <person name="Bayram O."/>
            <person name="Benocci T."/>
            <person name="Braus-Stromeyer S.A."/>
            <person name="Caldana C."/>
            <person name="Canovas D."/>
            <person name="Cerqueira G.C."/>
            <person name="Chen F."/>
            <person name="Chen W."/>
            <person name="Choi C."/>
            <person name="Clum A."/>
            <person name="Dos Santos R.A."/>
            <person name="Damasio A.R."/>
            <person name="Diallinas G."/>
            <person name="Emri T."/>
            <person name="Fekete E."/>
            <person name="Flipphi M."/>
            <person name="Freyberg S."/>
            <person name="Gallo A."/>
            <person name="Gournas C."/>
            <person name="Habgood R."/>
            <person name="Hainaut M."/>
            <person name="Harispe M.L."/>
            <person name="Henrissat B."/>
            <person name="Hilden K.S."/>
            <person name="Hope R."/>
            <person name="Hossain A."/>
            <person name="Karabika E."/>
            <person name="Karaffa L."/>
            <person name="Karanyi Z."/>
            <person name="Krasevec N."/>
            <person name="Kuo A."/>
            <person name="Kusch H."/>
            <person name="LaButti K."/>
            <person name="Lagendijk E.L."/>
            <person name="Lapidus A."/>
            <person name="Levasseur A."/>
            <person name="Lindquist E."/>
            <person name="Lipzen A."/>
            <person name="Logrieco A.F."/>
            <person name="MacCabe A."/>
            <person name="Maekelae M.R."/>
            <person name="Malavazi I."/>
            <person name="Melin P."/>
            <person name="Meyer V."/>
            <person name="Mielnichuk N."/>
            <person name="Miskei M."/>
            <person name="Molnar A.P."/>
            <person name="Mule G."/>
            <person name="Ngan C.Y."/>
            <person name="Orejas M."/>
            <person name="Orosz E."/>
            <person name="Ouedraogo J.P."/>
            <person name="Overkamp K.M."/>
            <person name="Park H.-S."/>
            <person name="Perrone G."/>
            <person name="Piumi F."/>
            <person name="Punt P.J."/>
            <person name="Ram A.F."/>
            <person name="Ramon A."/>
            <person name="Rauscher S."/>
            <person name="Record E."/>
            <person name="Riano-Pachon D.M."/>
            <person name="Robert V."/>
            <person name="Roehrig J."/>
            <person name="Ruller R."/>
            <person name="Salamov A."/>
            <person name="Salih N.S."/>
            <person name="Samson R.A."/>
            <person name="Sandor E."/>
            <person name="Sanguinetti M."/>
            <person name="Schuetze T."/>
            <person name="Sepcic K."/>
            <person name="Shelest E."/>
            <person name="Sherlock G."/>
            <person name="Sophianopoulou V."/>
            <person name="Squina F.M."/>
            <person name="Sun H."/>
            <person name="Susca A."/>
            <person name="Todd R.B."/>
            <person name="Tsang A."/>
            <person name="Unkles S.E."/>
            <person name="van de Wiele N."/>
            <person name="van Rossen-Uffink D."/>
            <person name="Oliveira J.V."/>
            <person name="Vesth T.C."/>
            <person name="Visser J."/>
            <person name="Yu J.-H."/>
            <person name="Zhou M."/>
            <person name="Andersen M.R."/>
            <person name="Archer D.B."/>
            <person name="Baker S.E."/>
            <person name="Benoit I."/>
            <person name="Brakhage A.A."/>
            <person name="Braus G.H."/>
            <person name="Fischer R."/>
            <person name="Frisvad J.C."/>
            <person name="Goldman G.H."/>
            <person name="Houbraken J."/>
            <person name="Oakley B."/>
            <person name="Pocsi I."/>
            <person name="Scazzocchio C."/>
            <person name="Seiboth B."/>
            <person name="vanKuyk P.A."/>
            <person name="Wortman J."/>
            <person name="Dyer P.S."/>
            <person name="Grigoriev I.V."/>
        </authorList>
    </citation>
    <scope>NUCLEOTIDE SEQUENCE [LARGE SCALE GENOMIC DNA]</scope>
    <source>
        <strain evidence="3">CBS 593.65</strain>
    </source>
</reference>
<evidence type="ECO:0000256" key="1">
    <source>
        <dbReference type="SAM" id="MobiDB-lite"/>
    </source>
</evidence>
<dbReference type="GeneID" id="63760719"/>
<feature type="region of interest" description="Disordered" evidence="1">
    <location>
        <begin position="1"/>
        <end position="30"/>
    </location>
</feature>
<evidence type="ECO:0000313" key="3">
    <source>
        <dbReference type="Proteomes" id="UP000184356"/>
    </source>
</evidence>
<dbReference type="Proteomes" id="UP000184356">
    <property type="component" value="Unassembled WGS sequence"/>
</dbReference>
<evidence type="ECO:0000313" key="2">
    <source>
        <dbReference type="EMBL" id="OJJ64166.1"/>
    </source>
</evidence>
<sequence>MAASGGGYSTAQNKRSPDNTERPGANQPRIDQMTTYRFLCNWELPSLFQVRSPSATELTDIVLATITLVVIGGHVQLMTCRQYLEEFHPKRGLELVKFVLYSLRAENTYIGKLSTFQKGSPFYGH</sequence>
<dbReference type="RefSeq" id="XP_040707972.1">
    <property type="nucleotide sequence ID" value="XM_040844646.1"/>
</dbReference>
<name>A0A1L9TXL2_9EURO</name>
<keyword evidence="3" id="KW-1185">Reference proteome</keyword>
<dbReference type="OrthoDB" id="1577640at2759"/>
<organism evidence="2 3">
    <name type="scientific">Aspergillus sydowii CBS 593.65</name>
    <dbReference type="NCBI Taxonomy" id="1036612"/>
    <lineage>
        <taxon>Eukaryota</taxon>
        <taxon>Fungi</taxon>
        <taxon>Dikarya</taxon>
        <taxon>Ascomycota</taxon>
        <taxon>Pezizomycotina</taxon>
        <taxon>Eurotiomycetes</taxon>
        <taxon>Eurotiomycetidae</taxon>
        <taxon>Eurotiales</taxon>
        <taxon>Aspergillaceae</taxon>
        <taxon>Aspergillus</taxon>
        <taxon>Aspergillus subgen. Nidulantes</taxon>
    </lineage>
</organism>
<dbReference type="AlphaFoldDB" id="A0A1L9TXL2"/>
<accession>A0A1L9TXL2</accession>
<gene>
    <name evidence="2" type="ORF">ASPSYDRAFT_294125</name>
</gene>
<dbReference type="VEuPathDB" id="FungiDB:ASPSYDRAFT_294125"/>
<dbReference type="EMBL" id="KV878582">
    <property type="protein sequence ID" value="OJJ64166.1"/>
    <property type="molecule type" value="Genomic_DNA"/>
</dbReference>
<protein>
    <submittedName>
        <fullName evidence="2">Uncharacterized protein</fullName>
    </submittedName>
</protein>